<dbReference type="InterPro" id="IPR002810">
    <property type="entry name" value="NfeD-like_C"/>
</dbReference>
<feature type="domain" description="NfeD-like C-terminal" evidence="6">
    <location>
        <begin position="76"/>
        <end position="131"/>
    </location>
</feature>
<dbReference type="InterPro" id="IPR052165">
    <property type="entry name" value="Membrane_assoc_protease"/>
</dbReference>
<dbReference type="GeneID" id="24958080"/>
<dbReference type="KEGG" id="tnu:BD01_1656"/>
<evidence type="ECO:0000256" key="2">
    <source>
        <dbReference type="ARBA" id="ARBA00022692"/>
    </source>
</evidence>
<keyword evidence="7" id="KW-0645">Protease</keyword>
<reference evidence="7 8" key="1">
    <citation type="submission" date="2014-02" db="EMBL/GenBank/DDBJ databases">
        <title>Genome Sequence of an Hyperthermophilic Archaeon, Thermococcus nautili 30-1, producing viral vesicles.</title>
        <authorList>
            <person name="Oberto J."/>
            <person name="Gaudin M."/>
            <person name="Cossu M."/>
            <person name="Gorlas A."/>
            <person name="Slesarev A."/>
            <person name="Marguet E."/>
            <person name="Forterre P."/>
        </authorList>
    </citation>
    <scope>NUCLEOTIDE SEQUENCE [LARGE SCALE GENOMIC DNA]</scope>
    <source>
        <strain evidence="7 8">30-1</strain>
    </source>
</reference>
<dbReference type="OrthoDB" id="29132at2157"/>
<evidence type="ECO:0000313" key="8">
    <source>
        <dbReference type="Proteomes" id="UP000019434"/>
    </source>
</evidence>
<proteinExistence type="predicted"/>
<comment type="subcellular location">
    <subcellularLocation>
        <location evidence="1">Membrane</location>
        <topology evidence="1">Multi-pass membrane protein</topology>
    </subcellularLocation>
</comment>
<feature type="transmembrane region" description="Helical" evidence="5">
    <location>
        <begin position="12"/>
        <end position="35"/>
    </location>
</feature>
<dbReference type="PANTHER" id="PTHR33507:SF4">
    <property type="entry name" value="NODULATION COMPETITIVENESS PROTEIN NFED"/>
    <property type="match status" value="1"/>
</dbReference>
<dbReference type="GO" id="GO:0016020">
    <property type="term" value="C:membrane"/>
    <property type="evidence" value="ECO:0007669"/>
    <property type="project" value="UniProtKB-SubCell"/>
</dbReference>
<dbReference type="Pfam" id="PF01957">
    <property type="entry name" value="NfeD"/>
    <property type="match status" value="1"/>
</dbReference>
<keyword evidence="3 5" id="KW-1133">Transmembrane helix</keyword>
<dbReference type="GO" id="GO:0006508">
    <property type="term" value="P:proteolysis"/>
    <property type="evidence" value="ECO:0007669"/>
    <property type="project" value="UniProtKB-KW"/>
</dbReference>
<evidence type="ECO:0000313" key="7">
    <source>
        <dbReference type="EMBL" id="AHL23260.1"/>
    </source>
</evidence>
<dbReference type="EMBL" id="CP007264">
    <property type="protein sequence ID" value="AHL23260.1"/>
    <property type="molecule type" value="Genomic_DNA"/>
</dbReference>
<dbReference type="InterPro" id="IPR012340">
    <property type="entry name" value="NA-bd_OB-fold"/>
</dbReference>
<sequence>MAGGKGVIGRILKLIALMADEIIVAIVLLAVLPALGIEVPALVTGLILGILLVKDVLIAPYVLGGGLEKRPQTGPESLVGRTAMVVEDLSPEGLVKLDGELWRAKCLHGTARRGEKVRVVGVEGTKLIVEP</sequence>
<dbReference type="AlphaFoldDB" id="W8P6X4"/>
<dbReference type="SUPFAM" id="SSF141322">
    <property type="entry name" value="NfeD domain-like"/>
    <property type="match status" value="1"/>
</dbReference>
<dbReference type="HOGENOM" id="CLU_1922903_0_0_2"/>
<evidence type="ECO:0000259" key="6">
    <source>
        <dbReference type="Pfam" id="PF01957"/>
    </source>
</evidence>
<keyword evidence="8" id="KW-1185">Reference proteome</keyword>
<evidence type="ECO:0000256" key="5">
    <source>
        <dbReference type="SAM" id="Phobius"/>
    </source>
</evidence>
<evidence type="ECO:0000256" key="1">
    <source>
        <dbReference type="ARBA" id="ARBA00004141"/>
    </source>
</evidence>
<accession>W8P6X4</accession>
<evidence type="ECO:0000256" key="4">
    <source>
        <dbReference type="ARBA" id="ARBA00023136"/>
    </source>
</evidence>
<dbReference type="Proteomes" id="UP000019434">
    <property type="component" value="Chromosome"/>
</dbReference>
<dbReference type="RefSeq" id="WP_051482188.1">
    <property type="nucleotide sequence ID" value="NZ_CP007264.1"/>
</dbReference>
<keyword evidence="7" id="KW-0378">Hydrolase</keyword>
<name>W8P6X4_9EURY</name>
<dbReference type="Gene3D" id="2.40.50.140">
    <property type="entry name" value="Nucleic acid-binding proteins"/>
    <property type="match status" value="1"/>
</dbReference>
<keyword evidence="2 5" id="KW-0812">Transmembrane</keyword>
<organism evidence="7 8">
    <name type="scientific">Thermococcus nautili</name>
    <dbReference type="NCBI Taxonomy" id="195522"/>
    <lineage>
        <taxon>Archaea</taxon>
        <taxon>Methanobacteriati</taxon>
        <taxon>Methanobacteriota</taxon>
        <taxon>Thermococci</taxon>
        <taxon>Thermococcales</taxon>
        <taxon>Thermococcaceae</taxon>
        <taxon>Thermococcus</taxon>
    </lineage>
</organism>
<dbReference type="GO" id="GO:0008233">
    <property type="term" value="F:peptidase activity"/>
    <property type="evidence" value="ECO:0007669"/>
    <property type="project" value="UniProtKB-KW"/>
</dbReference>
<dbReference type="PANTHER" id="PTHR33507">
    <property type="entry name" value="INNER MEMBRANE PROTEIN YBBJ"/>
    <property type="match status" value="1"/>
</dbReference>
<evidence type="ECO:0000256" key="3">
    <source>
        <dbReference type="ARBA" id="ARBA00022989"/>
    </source>
</evidence>
<gene>
    <name evidence="7" type="ORF">BD01_1656</name>
</gene>
<dbReference type="eggNOG" id="arCOG01913">
    <property type="taxonomic scope" value="Archaea"/>
</dbReference>
<dbReference type="STRING" id="195522.BD01_1656"/>
<keyword evidence="4 5" id="KW-0472">Membrane</keyword>
<protein>
    <submittedName>
        <fullName evidence="7">Membrane protein implicated in regulation of membrane protease activity</fullName>
    </submittedName>
</protein>
<feature type="transmembrane region" description="Helical" evidence="5">
    <location>
        <begin position="41"/>
        <end position="63"/>
    </location>
</feature>